<keyword evidence="5 8" id="KW-0269">Exonuclease</keyword>
<comment type="similarity">
    <text evidence="1">Belongs to the SbcD family.</text>
</comment>
<dbReference type="Pfam" id="PF00149">
    <property type="entry name" value="Metallophos"/>
    <property type="match status" value="1"/>
</dbReference>
<dbReference type="Gene3D" id="3.60.21.10">
    <property type="match status" value="1"/>
</dbReference>
<dbReference type="InterPro" id="IPR041796">
    <property type="entry name" value="Mre11_N"/>
</dbReference>
<evidence type="ECO:0000259" key="7">
    <source>
        <dbReference type="Pfam" id="PF00149"/>
    </source>
</evidence>
<dbReference type="InterPro" id="IPR050535">
    <property type="entry name" value="DNA_Repair-Maintenance_Comp"/>
</dbReference>
<accession>A0ABT7C0U8</accession>
<dbReference type="GO" id="GO:0004527">
    <property type="term" value="F:exonuclease activity"/>
    <property type="evidence" value="ECO:0007669"/>
    <property type="project" value="UniProtKB-KW"/>
</dbReference>
<keyword evidence="6" id="KW-0175">Coiled coil</keyword>
<evidence type="ECO:0000256" key="1">
    <source>
        <dbReference type="ARBA" id="ARBA00010555"/>
    </source>
</evidence>
<evidence type="ECO:0000313" key="9">
    <source>
        <dbReference type="Proteomes" id="UP001232992"/>
    </source>
</evidence>
<reference evidence="8 9" key="1">
    <citation type="submission" date="2023-01" db="EMBL/GenBank/DDBJ databases">
        <title>Novel diversity within Roseofilum (Cyanobacteria; Desertifilaceae) from marine benthic mats with descriptions of four novel species.</title>
        <authorList>
            <person name="Wang Y."/>
            <person name="Berthold D.E."/>
            <person name="Hu J."/>
            <person name="Lefler F.W."/>
            <person name="Laughinghouse H.D. IV."/>
        </authorList>
    </citation>
    <scope>NUCLEOTIDE SEQUENCE [LARGE SCALE GENOMIC DNA]</scope>
    <source>
        <strain evidence="8 9">BLCC-M143</strain>
    </source>
</reference>
<dbReference type="InterPro" id="IPR004843">
    <property type="entry name" value="Calcineurin-like_PHP"/>
</dbReference>
<protein>
    <recommendedName>
        <fullName evidence="2">Nuclease SbcCD subunit D</fullName>
    </recommendedName>
</protein>
<proteinExistence type="inferred from homology"/>
<dbReference type="Proteomes" id="UP001232992">
    <property type="component" value="Unassembled WGS sequence"/>
</dbReference>
<dbReference type="InterPro" id="IPR029052">
    <property type="entry name" value="Metallo-depent_PP-like"/>
</dbReference>
<evidence type="ECO:0000256" key="4">
    <source>
        <dbReference type="ARBA" id="ARBA00022801"/>
    </source>
</evidence>
<evidence type="ECO:0000256" key="6">
    <source>
        <dbReference type="SAM" id="Coils"/>
    </source>
</evidence>
<evidence type="ECO:0000256" key="5">
    <source>
        <dbReference type="ARBA" id="ARBA00022839"/>
    </source>
</evidence>
<feature type="coiled-coil region" evidence="6">
    <location>
        <begin position="275"/>
        <end position="311"/>
    </location>
</feature>
<dbReference type="SUPFAM" id="SSF56300">
    <property type="entry name" value="Metallo-dependent phosphatases"/>
    <property type="match status" value="1"/>
</dbReference>
<evidence type="ECO:0000256" key="2">
    <source>
        <dbReference type="ARBA" id="ARBA00013365"/>
    </source>
</evidence>
<sequence length="427" mass="48603">MAKFLHVSDVHLGFDRYDNAERTKDFFFAFQDALEKYAIAEHVDFVIIAGDLFEHRQILPATLNQAQLCLEQLQQANIPVLAIEGNHDNLPYGTRTSWLRYLADNGLLMLLEPNEEQGYDCWSEETRRGGYIDLDCNVRVIGSRWYGASAPKAIAQLAEAIQALPASPEYQVMLFHHGLEGQIARYSGALKYDELHPLKEAGIDYLALGHIHKSYSAEGWIFNPGSTEANSIAEGQDQNPRGVYLVTLEEGKIEAQLKRDYYQRPIIRLKVVANKQQTQSDIEAAAEEIVEQTLKRKKNSTKNAIVELRLEGQLGFNRLDINTRQLRQRLHEKSQALIFLLKYEVTGTEYETPLTKGDSPPKREEIEQQVFEDLLAANVSYQQDVVRLAKGLRSLKQQVLDNDHPSESYRFVEQLLADRDLNATAEN</sequence>
<evidence type="ECO:0000313" key="8">
    <source>
        <dbReference type="EMBL" id="MDJ1184369.1"/>
    </source>
</evidence>
<dbReference type="PANTHER" id="PTHR30337:SF0">
    <property type="entry name" value="NUCLEASE SBCCD SUBUNIT D"/>
    <property type="match status" value="1"/>
</dbReference>
<keyword evidence="4" id="KW-0378">Hydrolase</keyword>
<gene>
    <name evidence="8" type="ORF">PMH09_14380</name>
</gene>
<dbReference type="PANTHER" id="PTHR30337">
    <property type="entry name" value="COMPONENT OF ATP-DEPENDENT DSDNA EXONUCLEASE"/>
    <property type="match status" value="1"/>
</dbReference>
<feature type="domain" description="Calcineurin-like phosphoesterase" evidence="7">
    <location>
        <begin position="3"/>
        <end position="213"/>
    </location>
</feature>
<dbReference type="CDD" id="cd00840">
    <property type="entry name" value="MPP_Mre11_N"/>
    <property type="match status" value="1"/>
</dbReference>
<name>A0ABT7C0U8_9CYAN</name>
<comment type="caution">
    <text evidence="8">The sequence shown here is derived from an EMBL/GenBank/DDBJ whole genome shotgun (WGS) entry which is preliminary data.</text>
</comment>
<keyword evidence="3" id="KW-0540">Nuclease</keyword>
<keyword evidence="9" id="KW-1185">Reference proteome</keyword>
<evidence type="ECO:0000256" key="3">
    <source>
        <dbReference type="ARBA" id="ARBA00022722"/>
    </source>
</evidence>
<dbReference type="EMBL" id="JAQOSQ010000014">
    <property type="protein sequence ID" value="MDJ1184369.1"/>
    <property type="molecule type" value="Genomic_DNA"/>
</dbReference>
<dbReference type="RefSeq" id="WP_283759022.1">
    <property type="nucleotide sequence ID" value="NZ_JAQOSQ010000014.1"/>
</dbReference>
<organism evidence="8 9">
    <name type="scientific">Roseofilum casamattae BLCC-M143</name>
    <dbReference type="NCBI Taxonomy" id="3022442"/>
    <lineage>
        <taxon>Bacteria</taxon>
        <taxon>Bacillati</taxon>
        <taxon>Cyanobacteriota</taxon>
        <taxon>Cyanophyceae</taxon>
        <taxon>Desertifilales</taxon>
        <taxon>Desertifilaceae</taxon>
        <taxon>Roseofilum</taxon>
        <taxon>Roseofilum casamattae</taxon>
    </lineage>
</organism>